<dbReference type="GO" id="GO:0044205">
    <property type="term" value="P:'de novo' UMP biosynthetic process"/>
    <property type="evidence" value="ECO:0007669"/>
    <property type="project" value="UniProtKB-UniRule"/>
</dbReference>
<comment type="function">
    <text evidence="6">Catalyzes the transfer of a ribosyl phosphate group from 5-phosphoribose 1-diphosphate to orotate, leading to the formation of orotidine monophosphate (OMP).</text>
</comment>
<dbReference type="InterPro" id="IPR004467">
    <property type="entry name" value="Or_phspho_trans_dom"/>
</dbReference>
<keyword evidence="6" id="KW-0460">Magnesium</keyword>
<dbReference type="GO" id="GO:0004590">
    <property type="term" value="F:orotidine-5'-phosphate decarboxylase activity"/>
    <property type="evidence" value="ECO:0007669"/>
    <property type="project" value="TreeGrafter"/>
</dbReference>
<dbReference type="Gene3D" id="3.40.50.2020">
    <property type="match status" value="1"/>
</dbReference>
<dbReference type="InterPro" id="IPR000836">
    <property type="entry name" value="PRTase_dom"/>
</dbReference>
<accession>A0A1F5E3B7</accession>
<dbReference type="UniPathway" id="UPA00070">
    <property type="reaction ID" value="UER00119"/>
</dbReference>
<keyword evidence="4 6" id="KW-0808">Transferase</keyword>
<keyword evidence="3 6" id="KW-0328">Glycosyltransferase</keyword>
<dbReference type="EC" id="2.4.2.10" evidence="2 6"/>
<comment type="cofactor">
    <cofactor evidence="6">
        <name>Mg(2+)</name>
        <dbReference type="ChEBI" id="CHEBI:18420"/>
    </cofactor>
</comment>
<comment type="pathway">
    <text evidence="1 6">Pyrimidine metabolism; UMP biosynthesis via de novo pathway; UMP from orotate: step 1/2.</text>
</comment>
<feature type="binding site" description="in other chain" evidence="6">
    <location>
        <position position="95"/>
    </location>
    <ligand>
        <name>5-phospho-alpha-D-ribose 1-diphosphate</name>
        <dbReference type="ChEBI" id="CHEBI:58017"/>
        <note>ligand shared between dimeric partners</note>
    </ligand>
</feature>
<keyword evidence="5 6" id="KW-0665">Pyrimidine biosynthesis</keyword>
<comment type="caution">
    <text evidence="7">The sequence shown here is derived from an EMBL/GenBank/DDBJ whole genome shotgun (WGS) entry which is preliminary data.</text>
</comment>
<dbReference type="PANTHER" id="PTHR19278:SF9">
    <property type="entry name" value="URIDINE 5'-MONOPHOSPHATE SYNTHASE"/>
    <property type="match status" value="1"/>
</dbReference>
<protein>
    <recommendedName>
        <fullName evidence="2 6">Orotate phosphoribosyltransferase</fullName>
        <shortName evidence="6">OPRT</shortName>
        <shortName evidence="6">OPRTase</shortName>
        <ecNumber evidence="2 6">2.4.2.10</ecNumber>
    </recommendedName>
</protein>
<dbReference type="SUPFAM" id="SSF53271">
    <property type="entry name" value="PRTase-like"/>
    <property type="match status" value="1"/>
</dbReference>
<evidence type="ECO:0000256" key="5">
    <source>
        <dbReference type="ARBA" id="ARBA00022975"/>
    </source>
</evidence>
<feature type="binding site" description="in other chain" evidence="6">
    <location>
        <begin position="120"/>
        <end position="128"/>
    </location>
    <ligand>
        <name>5-phospho-alpha-D-ribose 1-diphosphate</name>
        <dbReference type="ChEBI" id="CHEBI:58017"/>
        <note>ligand shared between dimeric partners</note>
    </ligand>
</feature>
<comment type="subunit">
    <text evidence="6">Homodimer.</text>
</comment>
<dbReference type="STRING" id="1797472.A2215_02165"/>
<dbReference type="EMBL" id="MEZY01000058">
    <property type="protein sequence ID" value="OGD61919.1"/>
    <property type="molecule type" value="Genomic_DNA"/>
</dbReference>
<dbReference type="NCBIfam" id="TIGR00336">
    <property type="entry name" value="pyrE"/>
    <property type="match status" value="1"/>
</dbReference>
<dbReference type="Proteomes" id="UP000178583">
    <property type="component" value="Unassembled WGS sequence"/>
</dbReference>
<evidence type="ECO:0000256" key="4">
    <source>
        <dbReference type="ARBA" id="ARBA00022679"/>
    </source>
</evidence>
<feature type="binding site" evidence="6">
    <location>
        <position position="152"/>
    </location>
    <ligand>
        <name>orotate</name>
        <dbReference type="ChEBI" id="CHEBI:30839"/>
    </ligand>
</feature>
<dbReference type="AlphaFoldDB" id="A0A1F5E3B7"/>
<evidence type="ECO:0000256" key="2">
    <source>
        <dbReference type="ARBA" id="ARBA00011971"/>
    </source>
</evidence>
<gene>
    <name evidence="6" type="primary">pyrE</name>
    <name evidence="7" type="ORF">A2215_02165</name>
</gene>
<reference evidence="7 8" key="1">
    <citation type="journal article" date="2016" name="Nat. Commun.">
        <title>Thousands of microbial genomes shed light on interconnected biogeochemical processes in an aquifer system.</title>
        <authorList>
            <person name="Anantharaman K."/>
            <person name="Brown C.T."/>
            <person name="Hug L.A."/>
            <person name="Sharon I."/>
            <person name="Castelle C.J."/>
            <person name="Probst A.J."/>
            <person name="Thomas B.C."/>
            <person name="Singh A."/>
            <person name="Wilkins M.J."/>
            <person name="Karaoz U."/>
            <person name="Brodie E.L."/>
            <person name="Williams K.H."/>
            <person name="Hubbard S.S."/>
            <person name="Banfield J.F."/>
        </authorList>
    </citation>
    <scope>NUCLEOTIDE SEQUENCE [LARGE SCALE GENOMIC DNA]</scope>
</reference>
<comment type="caution">
    <text evidence="6">Lacks conserved residue(s) required for the propagation of feature annotation.</text>
</comment>
<dbReference type="GO" id="GO:0004588">
    <property type="term" value="F:orotate phosphoribosyltransferase activity"/>
    <property type="evidence" value="ECO:0007669"/>
    <property type="project" value="UniProtKB-UniRule"/>
</dbReference>
<dbReference type="PANTHER" id="PTHR19278">
    <property type="entry name" value="OROTATE PHOSPHORIBOSYLTRANSFERASE"/>
    <property type="match status" value="1"/>
</dbReference>
<comment type="catalytic activity">
    <reaction evidence="6">
        <text>orotidine 5'-phosphate + diphosphate = orotate + 5-phospho-alpha-D-ribose 1-diphosphate</text>
        <dbReference type="Rhea" id="RHEA:10380"/>
        <dbReference type="ChEBI" id="CHEBI:30839"/>
        <dbReference type="ChEBI" id="CHEBI:33019"/>
        <dbReference type="ChEBI" id="CHEBI:57538"/>
        <dbReference type="ChEBI" id="CHEBI:58017"/>
        <dbReference type="EC" id="2.4.2.10"/>
    </reaction>
</comment>
<sequence>MIIDQDKRGLARELFAKGCIKFGDFELKHGSHAPIYIDLRSVVSYPTLLTALGERLGKLMSKLDFDVIAGLPYAGLPIALATSFASGWPMIYPRKEIKDYGTKKRVEGVYVSGQIAVVVDDVITDGGAKLELIDPLLESGLIIRDVVVVVDRGQGGKEKLVAHGYKLHSIFTLRELVEFYRKERMTTEHEFRIAIKYLATVDLAKP</sequence>
<dbReference type="InterPro" id="IPR029057">
    <property type="entry name" value="PRTase-like"/>
</dbReference>
<organism evidence="7 8">
    <name type="scientific">Candidatus Berkelbacteria bacterium RIFOXYA2_FULL_43_10</name>
    <dbReference type="NCBI Taxonomy" id="1797472"/>
    <lineage>
        <taxon>Bacteria</taxon>
        <taxon>Candidatus Berkelbacteria</taxon>
    </lineage>
</organism>
<evidence type="ECO:0000256" key="3">
    <source>
        <dbReference type="ARBA" id="ARBA00022676"/>
    </source>
</evidence>
<dbReference type="HAMAP" id="MF_01208">
    <property type="entry name" value="PyrE"/>
    <property type="match status" value="1"/>
</dbReference>
<comment type="similarity">
    <text evidence="6">Belongs to the purine/pyrimidine phosphoribosyltransferase family. PyrE subfamily.</text>
</comment>
<evidence type="ECO:0000256" key="1">
    <source>
        <dbReference type="ARBA" id="ARBA00004889"/>
    </source>
</evidence>
<dbReference type="GO" id="GO:0019856">
    <property type="term" value="P:pyrimidine nucleobase biosynthetic process"/>
    <property type="evidence" value="ECO:0007669"/>
    <property type="project" value="TreeGrafter"/>
</dbReference>
<name>A0A1F5E3B7_9BACT</name>
<evidence type="ECO:0000313" key="7">
    <source>
        <dbReference type="EMBL" id="OGD61919.1"/>
    </source>
</evidence>
<evidence type="ECO:0000313" key="8">
    <source>
        <dbReference type="Proteomes" id="UP000178583"/>
    </source>
</evidence>
<evidence type="ECO:0000256" key="6">
    <source>
        <dbReference type="HAMAP-Rule" id="MF_01208"/>
    </source>
</evidence>
<dbReference type="CDD" id="cd06223">
    <property type="entry name" value="PRTases_typeI"/>
    <property type="match status" value="1"/>
</dbReference>
<feature type="binding site" evidence="6">
    <location>
        <position position="98"/>
    </location>
    <ligand>
        <name>5-phospho-alpha-D-ribose 1-diphosphate</name>
        <dbReference type="ChEBI" id="CHEBI:58017"/>
        <note>ligand shared between dimeric partners</note>
    </ligand>
</feature>
<dbReference type="GO" id="GO:0000287">
    <property type="term" value="F:magnesium ion binding"/>
    <property type="evidence" value="ECO:0007669"/>
    <property type="project" value="UniProtKB-UniRule"/>
</dbReference>
<feature type="binding site" evidence="6">
    <location>
        <position position="94"/>
    </location>
    <ligand>
        <name>5-phospho-alpha-D-ribose 1-diphosphate</name>
        <dbReference type="ChEBI" id="CHEBI:58017"/>
        <note>ligand shared between dimeric partners</note>
    </ligand>
</feature>
<dbReference type="InterPro" id="IPR023031">
    <property type="entry name" value="OPRT"/>
</dbReference>
<proteinExistence type="inferred from homology"/>
<feature type="binding site" description="in other chain" evidence="6">
    <location>
        <position position="28"/>
    </location>
    <ligand>
        <name>5-phospho-alpha-D-ribose 1-diphosphate</name>
        <dbReference type="ChEBI" id="CHEBI:58017"/>
        <note>ligand shared between dimeric partners</note>
    </ligand>
</feature>
<feature type="binding site" evidence="6">
    <location>
        <position position="124"/>
    </location>
    <ligand>
        <name>orotate</name>
        <dbReference type="ChEBI" id="CHEBI:30839"/>
    </ligand>
</feature>